<dbReference type="Proteomes" id="UP001163046">
    <property type="component" value="Unassembled WGS sequence"/>
</dbReference>
<dbReference type="SUPFAM" id="SSF81321">
    <property type="entry name" value="Family A G protein-coupled receptor-like"/>
    <property type="match status" value="1"/>
</dbReference>
<proteinExistence type="inferred from homology"/>
<evidence type="ECO:0000256" key="1">
    <source>
        <dbReference type="ARBA" id="ARBA00004651"/>
    </source>
</evidence>
<feature type="transmembrane region" description="Helical" evidence="11">
    <location>
        <begin position="235"/>
        <end position="259"/>
    </location>
</feature>
<organism evidence="13 14">
    <name type="scientific">Desmophyllum pertusum</name>
    <dbReference type="NCBI Taxonomy" id="174260"/>
    <lineage>
        <taxon>Eukaryota</taxon>
        <taxon>Metazoa</taxon>
        <taxon>Cnidaria</taxon>
        <taxon>Anthozoa</taxon>
        <taxon>Hexacorallia</taxon>
        <taxon>Scleractinia</taxon>
        <taxon>Caryophylliina</taxon>
        <taxon>Caryophylliidae</taxon>
        <taxon>Desmophyllum</taxon>
    </lineage>
</organism>
<dbReference type="OrthoDB" id="5979454at2759"/>
<dbReference type="GO" id="GO:0005886">
    <property type="term" value="C:plasma membrane"/>
    <property type="evidence" value="ECO:0007669"/>
    <property type="project" value="UniProtKB-SubCell"/>
</dbReference>
<evidence type="ECO:0000313" key="14">
    <source>
        <dbReference type="Proteomes" id="UP001163046"/>
    </source>
</evidence>
<dbReference type="PRINTS" id="PR00237">
    <property type="entry name" value="GPCRRHODOPSN"/>
</dbReference>
<dbReference type="PROSITE" id="PS00237">
    <property type="entry name" value="G_PROTEIN_RECEP_F1_1"/>
    <property type="match status" value="1"/>
</dbReference>
<dbReference type="SMART" id="SM01381">
    <property type="entry name" value="7TM_GPCR_Srsx"/>
    <property type="match status" value="1"/>
</dbReference>
<keyword evidence="14" id="KW-1185">Reference proteome</keyword>
<evidence type="ECO:0000256" key="7">
    <source>
        <dbReference type="ARBA" id="ARBA00023170"/>
    </source>
</evidence>
<evidence type="ECO:0000256" key="11">
    <source>
        <dbReference type="SAM" id="Phobius"/>
    </source>
</evidence>
<accession>A0A9W9ZG31</accession>
<dbReference type="PANTHER" id="PTHR24246">
    <property type="entry name" value="OLFACTORY RECEPTOR AND ADENOSINE RECEPTOR"/>
    <property type="match status" value="1"/>
</dbReference>
<dbReference type="CDD" id="cd00637">
    <property type="entry name" value="7tm_classA_rhodopsin-like"/>
    <property type="match status" value="1"/>
</dbReference>
<evidence type="ECO:0000259" key="12">
    <source>
        <dbReference type="PROSITE" id="PS50262"/>
    </source>
</evidence>
<evidence type="ECO:0000256" key="2">
    <source>
        <dbReference type="ARBA" id="ARBA00022475"/>
    </source>
</evidence>
<keyword evidence="2" id="KW-1003">Cell membrane</keyword>
<feature type="transmembrane region" description="Helical" evidence="11">
    <location>
        <begin position="202"/>
        <end position="223"/>
    </location>
</feature>
<evidence type="ECO:0000256" key="5">
    <source>
        <dbReference type="ARBA" id="ARBA00023040"/>
    </source>
</evidence>
<feature type="transmembrane region" description="Helical" evidence="11">
    <location>
        <begin position="121"/>
        <end position="142"/>
    </location>
</feature>
<evidence type="ECO:0000256" key="3">
    <source>
        <dbReference type="ARBA" id="ARBA00022692"/>
    </source>
</evidence>
<feature type="transmembrane region" description="Helical" evidence="11">
    <location>
        <begin position="12"/>
        <end position="33"/>
    </location>
</feature>
<feature type="domain" description="G-protein coupled receptors family 1 profile" evidence="12">
    <location>
        <begin position="24"/>
        <end position="257"/>
    </location>
</feature>
<gene>
    <name evidence="13" type="ORF">OS493_004691</name>
</gene>
<keyword evidence="3 10" id="KW-0812">Transmembrane</keyword>
<comment type="subcellular location">
    <subcellularLocation>
        <location evidence="1">Cell membrane</location>
        <topology evidence="1">Multi-pass membrane protein</topology>
    </subcellularLocation>
</comment>
<evidence type="ECO:0000256" key="10">
    <source>
        <dbReference type="RuleBase" id="RU000688"/>
    </source>
</evidence>
<dbReference type="InterPro" id="IPR000276">
    <property type="entry name" value="GPCR_Rhodpsn"/>
</dbReference>
<sequence>MCNTAELLTWNVVFAVEFLVIIAGNIITIIVFWKLRFVLKRTYYLLINLTIADLTVGLGVVKIVTSNMLKLETTEDTRWAKFIAMDVFSGTASLTSLLLVAVERFYAIVFPFRHRILTKRIYMKCIAGVWMTSVLITAITLMPDFFFNSGLAGISRWTLASFTIFCLIVICCLYTTIWVFARKENPGIPRDKREQNKRLAKTLFIITVLTLIAWIPLAVAIVFPHDVTRHGDCVIPSALFAGLFLQLANSALNPAVYCYRMPEFTKTLKQDVLRCRSGNTKANAQSVIGRSSTDLPEFHSVANLPEGPVIKLS</sequence>
<dbReference type="AlphaFoldDB" id="A0A9W9ZG31"/>
<dbReference type="EMBL" id="MU826351">
    <property type="protein sequence ID" value="KAJ7381093.1"/>
    <property type="molecule type" value="Genomic_DNA"/>
</dbReference>
<keyword evidence="6 11" id="KW-0472">Membrane</keyword>
<keyword evidence="8" id="KW-0325">Glycoprotein</keyword>
<comment type="caution">
    <text evidence="13">The sequence shown here is derived from an EMBL/GenBank/DDBJ whole genome shotgun (WGS) entry which is preliminary data.</text>
</comment>
<keyword evidence="4 11" id="KW-1133">Transmembrane helix</keyword>
<reference evidence="13" key="1">
    <citation type="submission" date="2023-01" db="EMBL/GenBank/DDBJ databases">
        <title>Genome assembly of the deep-sea coral Lophelia pertusa.</title>
        <authorList>
            <person name="Herrera S."/>
            <person name="Cordes E."/>
        </authorList>
    </citation>
    <scope>NUCLEOTIDE SEQUENCE</scope>
    <source>
        <strain evidence="13">USNM1676648</strain>
        <tissue evidence="13">Polyp</tissue>
    </source>
</reference>
<evidence type="ECO:0000313" key="13">
    <source>
        <dbReference type="EMBL" id="KAJ7381093.1"/>
    </source>
</evidence>
<dbReference type="Pfam" id="PF00001">
    <property type="entry name" value="7tm_1"/>
    <property type="match status" value="1"/>
</dbReference>
<dbReference type="PROSITE" id="PS50262">
    <property type="entry name" value="G_PROTEIN_RECEP_F1_2"/>
    <property type="match status" value="1"/>
</dbReference>
<keyword evidence="7 10" id="KW-0675">Receptor</keyword>
<evidence type="ECO:0000256" key="6">
    <source>
        <dbReference type="ARBA" id="ARBA00023136"/>
    </source>
</evidence>
<keyword evidence="5 10" id="KW-0297">G-protein coupled receptor</keyword>
<keyword evidence="9 10" id="KW-0807">Transducer</keyword>
<feature type="transmembrane region" description="Helical" evidence="11">
    <location>
        <begin position="45"/>
        <end position="64"/>
    </location>
</feature>
<dbReference type="GO" id="GO:0004930">
    <property type="term" value="F:G protein-coupled receptor activity"/>
    <property type="evidence" value="ECO:0007669"/>
    <property type="project" value="UniProtKB-KW"/>
</dbReference>
<dbReference type="Gene3D" id="1.20.1070.10">
    <property type="entry name" value="Rhodopsin 7-helix transmembrane proteins"/>
    <property type="match status" value="1"/>
</dbReference>
<name>A0A9W9ZG31_9CNID</name>
<dbReference type="InterPro" id="IPR017452">
    <property type="entry name" value="GPCR_Rhodpsn_7TM"/>
</dbReference>
<dbReference type="PANTHER" id="PTHR24246:SF27">
    <property type="entry name" value="ADENOSINE RECEPTOR, ISOFORM A"/>
    <property type="match status" value="1"/>
</dbReference>
<feature type="transmembrane region" description="Helical" evidence="11">
    <location>
        <begin position="79"/>
        <end position="100"/>
    </location>
</feature>
<feature type="transmembrane region" description="Helical" evidence="11">
    <location>
        <begin position="162"/>
        <end position="181"/>
    </location>
</feature>
<evidence type="ECO:0000256" key="9">
    <source>
        <dbReference type="ARBA" id="ARBA00023224"/>
    </source>
</evidence>
<comment type="similarity">
    <text evidence="10">Belongs to the G-protein coupled receptor 1 family.</text>
</comment>
<evidence type="ECO:0000256" key="4">
    <source>
        <dbReference type="ARBA" id="ARBA00022989"/>
    </source>
</evidence>
<protein>
    <recommendedName>
        <fullName evidence="12">G-protein coupled receptors family 1 profile domain-containing protein</fullName>
    </recommendedName>
</protein>
<evidence type="ECO:0000256" key="8">
    <source>
        <dbReference type="ARBA" id="ARBA00023180"/>
    </source>
</evidence>